<evidence type="ECO:0000313" key="1">
    <source>
        <dbReference type="EMBL" id="TCD61934.1"/>
    </source>
</evidence>
<organism evidence="1 2">
    <name type="scientific">Steccherinum ochraceum</name>
    <dbReference type="NCBI Taxonomy" id="92696"/>
    <lineage>
        <taxon>Eukaryota</taxon>
        <taxon>Fungi</taxon>
        <taxon>Dikarya</taxon>
        <taxon>Basidiomycota</taxon>
        <taxon>Agaricomycotina</taxon>
        <taxon>Agaricomycetes</taxon>
        <taxon>Polyporales</taxon>
        <taxon>Steccherinaceae</taxon>
        <taxon>Steccherinum</taxon>
    </lineage>
</organism>
<protein>
    <submittedName>
        <fullName evidence="1">Uncharacterized protein</fullName>
    </submittedName>
</protein>
<dbReference type="EMBL" id="RWJN01000417">
    <property type="protein sequence ID" value="TCD61934.1"/>
    <property type="molecule type" value="Genomic_DNA"/>
</dbReference>
<proteinExistence type="predicted"/>
<accession>A0A4R0RHY8</accession>
<reference evidence="1 2" key="1">
    <citation type="submission" date="2018-11" db="EMBL/GenBank/DDBJ databases">
        <title>Genome assembly of Steccherinum ochraceum LE-BIN_3174, the white-rot fungus of the Steccherinaceae family (The Residual Polyporoid clade, Polyporales, Basidiomycota).</title>
        <authorList>
            <person name="Fedorova T.V."/>
            <person name="Glazunova O.A."/>
            <person name="Landesman E.O."/>
            <person name="Moiseenko K.V."/>
            <person name="Psurtseva N.V."/>
            <person name="Savinova O.S."/>
            <person name="Shakhova N.V."/>
            <person name="Tyazhelova T.V."/>
            <person name="Vasina D.V."/>
        </authorList>
    </citation>
    <scope>NUCLEOTIDE SEQUENCE [LARGE SCALE GENOMIC DNA]</scope>
    <source>
        <strain evidence="1 2">LE-BIN_3174</strain>
    </source>
</reference>
<dbReference type="Proteomes" id="UP000292702">
    <property type="component" value="Unassembled WGS sequence"/>
</dbReference>
<sequence>MLPVQFSQSTSQGALYATGQSFPSSQSFQSSQSLGFSDVMNGFDSRTFSQQSLAVDPSFTNAEYNTPETFKQNMHAALELLARVQALARSALAGIEHAYRPGNNPMQTAGVGFLSKGLYPLPMLTIP</sequence>
<name>A0A4R0RHY8_9APHY</name>
<evidence type="ECO:0000313" key="2">
    <source>
        <dbReference type="Proteomes" id="UP000292702"/>
    </source>
</evidence>
<dbReference type="AlphaFoldDB" id="A0A4R0RHY8"/>
<comment type="caution">
    <text evidence="1">The sequence shown here is derived from an EMBL/GenBank/DDBJ whole genome shotgun (WGS) entry which is preliminary data.</text>
</comment>
<keyword evidence="2" id="KW-1185">Reference proteome</keyword>
<dbReference type="OrthoDB" id="3203574at2759"/>
<gene>
    <name evidence="1" type="ORF">EIP91_007702</name>
</gene>